<dbReference type="STRING" id="6186.A0A183KM18"/>
<keyword evidence="3" id="KW-1185">Reference proteome</keyword>
<dbReference type="WBParaSite" id="SCUD_0001608901-mRNA-1">
    <property type="protein sequence ID" value="SCUD_0001608901-mRNA-1"/>
    <property type="gene ID" value="SCUD_0001608901"/>
</dbReference>
<name>A0A183KM18_9TREM</name>
<evidence type="ECO:0000313" key="2">
    <source>
        <dbReference type="EMBL" id="VDP60827.1"/>
    </source>
</evidence>
<gene>
    <name evidence="2" type="ORF">SCUD_LOCUS16086</name>
</gene>
<dbReference type="Proteomes" id="UP000279833">
    <property type="component" value="Unassembled WGS sequence"/>
</dbReference>
<proteinExistence type="predicted"/>
<reference evidence="2 3" key="2">
    <citation type="submission" date="2018-11" db="EMBL/GenBank/DDBJ databases">
        <authorList>
            <consortium name="Pathogen Informatics"/>
        </authorList>
    </citation>
    <scope>NUCLEOTIDE SEQUENCE [LARGE SCALE GENOMIC DNA]</scope>
    <source>
        <strain evidence="2">Dakar</strain>
        <strain evidence="3">Dakar, Senegal</strain>
    </source>
</reference>
<organism evidence="4">
    <name type="scientific">Schistosoma curassoni</name>
    <dbReference type="NCBI Taxonomy" id="6186"/>
    <lineage>
        <taxon>Eukaryota</taxon>
        <taxon>Metazoa</taxon>
        <taxon>Spiralia</taxon>
        <taxon>Lophotrochozoa</taxon>
        <taxon>Platyhelminthes</taxon>
        <taxon>Trematoda</taxon>
        <taxon>Digenea</taxon>
        <taxon>Strigeidida</taxon>
        <taxon>Schistosomatoidea</taxon>
        <taxon>Schistosomatidae</taxon>
        <taxon>Schistosoma</taxon>
    </lineage>
</organism>
<feature type="region of interest" description="Disordered" evidence="1">
    <location>
        <begin position="1"/>
        <end position="20"/>
    </location>
</feature>
<evidence type="ECO:0000313" key="4">
    <source>
        <dbReference type="WBParaSite" id="SCUD_0001608901-mRNA-1"/>
    </source>
</evidence>
<evidence type="ECO:0000313" key="3">
    <source>
        <dbReference type="Proteomes" id="UP000279833"/>
    </source>
</evidence>
<protein>
    <submittedName>
        <fullName evidence="4">DUF4806 domain-containing protein</fullName>
    </submittedName>
</protein>
<sequence>MNTSASSETQDNCETKLSNEPTSHQISHVILLDMVFPNDLHISDEFSYKNEKNMSNESSRDWRSDAILINVDFSNDLLFSNDILHKFKENISEVSNPDDVISSVICPHNVFVSRGKFGHCEAQVLREFKRNYSSDNLISNVGYPIMKSLVMDPLVDVRNMF</sequence>
<accession>A0A183KM18</accession>
<reference evidence="4" key="1">
    <citation type="submission" date="2016-06" db="UniProtKB">
        <authorList>
            <consortium name="WormBaseParasite"/>
        </authorList>
    </citation>
    <scope>IDENTIFICATION</scope>
</reference>
<dbReference type="AlphaFoldDB" id="A0A183KM18"/>
<dbReference type="EMBL" id="UZAK01038313">
    <property type="protein sequence ID" value="VDP60827.1"/>
    <property type="molecule type" value="Genomic_DNA"/>
</dbReference>
<evidence type="ECO:0000256" key="1">
    <source>
        <dbReference type="SAM" id="MobiDB-lite"/>
    </source>
</evidence>